<reference evidence="4" key="2">
    <citation type="submission" date="2015-01" db="EMBL/GenBank/DDBJ databases">
        <title>Evolutionary Origins and Diversification of the Mycorrhizal Mutualists.</title>
        <authorList>
            <consortium name="DOE Joint Genome Institute"/>
            <consortium name="Mycorrhizal Genomics Consortium"/>
            <person name="Kohler A."/>
            <person name="Kuo A."/>
            <person name="Nagy L.G."/>
            <person name="Floudas D."/>
            <person name="Copeland A."/>
            <person name="Barry K.W."/>
            <person name="Cichocki N."/>
            <person name="Veneault-Fourrey C."/>
            <person name="LaButti K."/>
            <person name="Lindquist E.A."/>
            <person name="Lipzen A."/>
            <person name="Lundell T."/>
            <person name="Morin E."/>
            <person name="Murat C."/>
            <person name="Riley R."/>
            <person name="Ohm R."/>
            <person name="Sun H."/>
            <person name="Tunlid A."/>
            <person name="Henrissat B."/>
            <person name="Grigoriev I.V."/>
            <person name="Hibbett D.S."/>
            <person name="Martin F."/>
        </authorList>
    </citation>
    <scope>NUCLEOTIDE SEQUENCE [LARGE SCALE GENOMIC DNA]</scope>
    <source>
        <strain evidence="4">LaAM-08-1</strain>
    </source>
</reference>
<protein>
    <submittedName>
        <fullName evidence="3">Uncharacterized protein</fullName>
    </submittedName>
</protein>
<reference evidence="3 4" key="1">
    <citation type="submission" date="2014-04" db="EMBL/GenBank/DDBJ databases">
        <authorList>
            <consortium name="DOE Joint Genome Institute"/>
            <person name="Kuo A."/>
            <person name="Kohler A."/>
            <person name="Nagy L.G."/>
            <person name="Floudas D."/>
            <person name="Copeland A."/>
            <person name="Barry K.W."/>
            <person name="Cichocki N."/>
            <person name="Veneault-Fourrey C."/>
            <person name="LaButti K."/>
            <person name="Lindquist E.A."/>
            <person name="Lipzen A."/>
            <person name="Lundell T."/>
            <person name="Morin E."/>
            <person name="Murat C."/>
            <person name="Sun H."/>
            <person name="Tunlid A."/>
            <person name="Henrissat B."/>
            <person name="Grigoriev I.V."/>
            <person name="Hibbett D.S."/>
            <person name="Martin F."/>
            <person name="Nordberg H.P."/>
            <person name="Cantor M.N."/>
            <person name="Hua S.X."/>
        </authorList>
    </citation>
    <scope>NUCLEOTIDE SEQUENCE [LARGE SCALE GENOMIC DNA]</scope>
    <source>
        <strain evidence="3 4">LaAM-08-1</strain>
    </source>
</reference>
<evidence type="ECO:0000313" key="3">
    <source>
        <dbReference type="EMBL" id="KIK01527.1"/>
    </source>
</evidence>
<feature type="region of interest" description="Disordered" evidence="1">
    <location>
        <begin position="1"/>
        <end position="21"/>
    </location>
</feature>
<dbReference type="OrthoDB" id="2020758at2759"/>
<keyword evidence="4" id="KW-1185">Reference proteome</keyword>
<proteinExistence type="predicted"/>
<accession>A0A0C9XVB0</accession>
<organism evidence="3 4">
    <name type="scientific">Laccaria amethystina LaAM-08-1</name>
    <dbReference type="NCBI Taxonomy" id="1095629"/>
    <lineage>
        <taxon>Eukaryota</taxon>
        <taxon>Fungi</taxon>
        <taxon>Dikarya</taxon>
        <taxon>Basidiomycota</taxon>
        <taxon>Agaricomycotina</taxon>
        <taxon>Agaricomycetes</taxon>
        <taxon>Agaricomycetidae</taxon>
        <taxon>Agaricales</taxon>
        <taxon>Agaricineae</taxon>
        <taxon>Hydnangiaceae</taxon>
        <taxon>Laccaria</taxon>
    </lineage>
</organism>
<feature type="transmembrane region" description="Helical" evidence="2">
    <location>
        <begin position="45"/>
        <end position="67"/>
    </location>
</feature>
<evidence type="ECO:0000256" key="2">
    <source>
        <dbReference type="SAM" id="Phobius"/>
    </source>
</evidence>
<dbReference type="Proteomes" id="UP000054477">
    <property type="component" value="Unassembled WGS sequence"/>
</dbReference>
<keyword evidence="2" id="KW-0472">Membrane</keyword>
<name>A0A0C9XVB0_9AGAR</name>
<evidence type="ECO:0000256" key="1">
    <source>
        <dbReference type="SAM" id="MobiDB-lite"/>
    </source>
</evidence>
<keyword evidence="2" id="KW-1133">Transmembrane helix</keyword>
<dbReference type="EMBL" id="KN838605">
    <property type="protein sequence ID" value="KIK01527.1"/>
    <property type="molecule type" value="Genomic_DNA"/>
</dbReference>
<dbReference type="HOGENOM" id="CLU_1090153_0_0_1"/>
<gene>
    <name evidence="3" type="ORF">K443DRAFT_122327</name>
</gene>
<evidence type="ECO:0000313" key="4">
    <source>
        <dbReference type="Proteomes" id="UP000054477"/>
    </source>
</evidence>
<dbReference type="AlphaFoldDB" id="A0A0C9XVB0"/>
<keyword evidence="2" id="KW-0812">Transmembrane</keyword>
<sequence>MENGATSKPAPAAQGKRGHERERQWAYINDTTVRLTTLEVLHAKAYGVDVLVSCGLWTMATGVSIIIRERFARYTVRSKCNLVIELQAMYFKTYIPYCEARWRSFANNTTHWQGLLDGAVLKKRRISNVRIAKRKPHTWDSGLRTSHRLLEARSRAAWIVSTRKSSCMEVVMGEEDQVIHHLFSSQFPLLPSLPLAPSEALSAIVLSATVLARDKYGRQLLRYAASKRLLSESYSSGSWGTALLARSPSPTFGLG</sequence>